<protein>
    <submittedName>
        <fullName evidence="2">Uncharacterized protein</fullName>
    </submittedName>
</protein>
<feature type="compositionally biased region" description="Low complexity" evidence="1">
    <location>
        <begin position="156"/>
        <end position="166"/>
    </location>
</feature>
<keyword evidence="3" id="KW-1185">Reference proteome</keyword>
<feature type="region of interest" description="Disordered" evidence="1">
    <location>
        <begin position="140"/>
        <end position="166"/>
    </location>
</feature>
<evidence type="ECO:0000256" key="1">
    <source>
        <dbReference type="SAM" id="MobiDB-lite"/>
    </source>
</evidence>
<comment type="caution">
    <text evidence="2">The sequence shown here is derived from an EMBL/GenBank/DDBJ whole genome shotgun (WGS) entry which is preliminary data.</text>
</comment>
<dbReference type="Proteomes" id="UP001295684">
    <property type="component" value="Unassembled WGS sequence"/>
</dbReference>
<accession>A0AAD1UA93</accession>
<gene>
    <name evidence="2" type="ORF">ECRASSUSDP1_LOCUS5578</name>
</gene>
<feature type="region of interest" description="Disordered" evidence="1">
    <location>
        <begin position="30"/>
        <end position="51"/>
    </location>
</feature>
<organism evidence="2 3">
    <name type="scientific">Euplotes crassus</name>
    <dbReference type="NCBI Taxonomy" id="5936"/>
    <lineage>
        <taxon>Eukaryota</taxon>
        <taxon>Sar</taxon>
        <taxon>Alveolata</taxon>
        <taxon>Ciliophora</taxon>
        <taxon>Intramacronucleata</taxon>
        <taxon>Spirotrichea</taxon>
        <taxon>Hypotrichia</taxon>
        <taxon>Euplotida</taxon>
        <taxon>Euplotidae</taxon>
        <taxon>Moneuplotes</taxon>
    </lineage>
</organism>
<dbReference type="EMBL" id="CAMPGE010005383">
    <property type="protein sequence ID" value="CAI2364235.1"/>
    <property type="molecule type" value="Genomic_DNA"/>
</dbReference>
<proteinExistence type="predicted"/>
<name>A0AAD1UA93_EUPCR</name>
<feature type="compositionally biased region" description="Basic residues" evidence="1">
    <location>
        <begin position="141"/>
        <end position="152"/>
    </location>
</feature>
<reference evidence="2" key="1">
    <citation type="submission" date="2023-07" db="EMBL/GenBank/DDBJ databases">
        <authorList>
            <consortium name="AG Swart"/>
            <person name="Singh M."/>
            <person name="Singh A."/>
            <person name="Seah K."/>
            <person name="Emmerich C."/>
        </authorList>
    </citation>
    <scope>NUCLEOTIDE SEQUENCE</scope>
    <source>
        <strain evidence="2">DP1</strain>
    </source>
</reference>
<sequence length="264" mass="30880">MTDKPLKNAQLRLGKKSVFIKQNKMFKTHQKSPVYEKNERRSVIPPNKSPLPLLSRRIHMKVTMLKKYKKKRQNSYKPSLNFQKDWKNDTFNCPKSDLVFQNCSNNSSKEKEVFSNESILNSFKNTKIFKPHVKLRDSKFRNKKLSKSRNRAGKFSSPSSFLGSPSSQYSTYDHSATFKNNTNDSNLANPKYYFDFTQNGEISELNQCCINVTSYLKSIEDPHQMRKRISQQIKTWKFSKTMKNKKCKKAIMRPTKILVIPSVL</sequence>
<dbReference type="AlphaFoldDB" id="A0AAD1UA93"/>
<evidence type="ECO:0000313" key="2">
    <source>
        <dbReference type="EMBL" id="CAI2364235.1"/>
    </source>
</evidence>
<evidence type="ECO:0000313" key="3">
    <source>
        <dbReference type="Proteomes" id="UP001295684"/>
    </source>
</evidence>